<feature type="transmembrane region" description="Helical" evidence="7">
    <location>
        <begin position="499"/>
        <end position="518"/>
    </location>
</feature>
<feature type="transmembrane region" description="Helical" evidence="7">
    <location>
        <begin position="538"/>
        <end position="561"/>
    </location>
</feature>
<dbReference type="EMBL" id="JACHFD010000007">
    <property type="protein sequence ID" value="MBB5351509.1"/>
    <property type="molecule type" value="Genomic_DNA"/>
</dbReference>
<dbReference type="InterPro" id="IPR001734">
    <property type="entry name" value="Na/solute_symporter"/>
</dbReference>
<feature type="transmembrane region" description="Helical" evidence="7">
    <location>
        <begin position="346"/>
        <end position="367"/>
    </location>
</feature>
<name>A0A840VCI0_9BACT</name>
<feature type="transmembrane region" description="Helical" evidence="7">
    <location>
        <begin position="176"/>
        <end position="198"/>
    </location>
</feature>
<dbReference type="RefSeq" id="WP_184017739.1">
    <property type="nucleotide sequence ID" value="NZ_JACHFD010000007.1"/>
</dbReference>
<comment type="caution">
    <text evidence="8">The sequence shown here is derived from an EMBL/GenBank/DDBJ whole genome shotgun (WGS) entry which is preliminary data.</text>
</comment>
<evidence type="ECO:0000256" key="6">
    <source>
        <dbReference type="RuleBase" id="RU362091"/>
    </source>
</evidence>
<dbReference type="Pfam" id="PF00474">
    <property type="entry name" value="SSF"/>
    <property type="match status" value="1"/>
</dbReference>
<evidence type="ECO:0000256" key="5">
    <source>
        <dbReference type="ARBA" id="ARBA00023136"/>
    </source>
</evidence>
<gene>
    <name evidence="8" type="ORF">HNR46_001746</name>
</gene>
<comment type="subcellular location">
    <subcellularLocation>
        <location evidence="1">Membrane</location>
        <topology evidence="1">Multi-pass membrane protein</topology>
    </subcellularLocation>
</comment>
<keyword evidence="9" id="KW-1185">Reference proteome</keyword>
<protein>
    <submittedName>
        <fullName evidence="8">Na+/proline symporter</fullName>
    </submittedName>
</protein>
<feature type="transmembrane region" description="Helical" evidence="7">
    <location>
        <begin position="6"/>
        <end position="25"/>
    </location>
</feature>
<dbReference type="InterPro" id="IPR038377">
    <property type="entry name" value="Na/Glc_symporter_sf"/>
</dbReference>
<comment type="similarity">
    <text evidence="2 6">Belongs to the sodium:solute symporter (SSF) (TC 2.A.21) family.</text>
</comment>
<sequence>MQLAAIDWCIIGLYLLIALGIGIACRKRASENSEEYYLAGRKLPWWALGTSMVATTFAADTPLAITEMSRMKGIWENWFWWNWLLYGLLAVFLFSRLWRRAEVLTENELLEMRYSGRPAAFLRFFKAGYFALLYNFIVLGWVINGMSSVLTVMLGNGEPLAFEIAGWSVQWDFREVMVWVLVGISTLYALLSGFWGVVVTDVIQFFIAMAGAVVLAVVAVNQVGGIDGLMEGLDTTFAAKAQAAQVQLEASREAGATPEVVAALQGAYEQMPKSAAEAISVVPVVPTDVSWFSFEFLNSQFFQFLVLILVMWWSNHATDGGGYLIQRTMAARNERHALAANLWYNFANYALRTWPWILVALVSVVLFPDLAGHPMGEKAGYSLVMNQLLGPGLKGLLIVSFLAAFMSTVDTHLNWGSSYLVHDIYRRFVQPNRGERHYVVAGQLATVGLIVVAAVIARNMGSIEKAWKFVMAMGSGIGLVLILRWFWWRINAWSEISALAVSFLATCGFEVLAAVQTMRGGEAYVLFGRDPVIAGHPFPFHLQLLVVVGVSVVAWLGVTFATPPEPSEQLRAFYQKVRPGGWWRDLAEIGGERDREVTRHFLPNFFAGMALIWGGMFFIGYTLLKQWEWAVPSGLAMVAGFAWIWFAVLRKEAS</sequence>
<dbReference type="CDD" id="cd11477">
    <property type="entry name" value="SLC5sbd_u1"/>
    <property type="match status" value="1"/>
</dbReference>
<evidence type="ECO:0000256" key="2">
    <source>
        <dbReference type="ARBA" id="ARBA00006434"/>
    </source>
</evidence>
<feature type="transmembrane region" description="Helical" evidence="7">
    <location>
        <begin position="205"/>
        <end position="224"/>
    </location>
</feature>
<dbReference type="GO" id="GO:0005412">
    <property type="term" value="F:D-glucose:sodium symporter activity"/>
    <property type="evidence" value="ECO:0007669"/>
    <property type="project" value="TreeGrafter"/>
</dbReference>
<feature type="transmembrane region" description="Helical" evidence="7">
    <location>
        <begin position="120"/>
        <end position="143"/>
    </location>
</feature>
<evidence type="ECO:0000256" key="7">
    <source>
        <dbReference type="SAM" id="Phobius"/>
    </source>
</evidence>
<dbReference type="Gene3D" id="1.20.1730.10">
    <property type="entry name" value="Sodium/glucose cotransporter"/>
    <property type="match status" value="1"/>
</dbReference>
<feature type="transmembrane region" description="Helical" evidence="7">
    <location>
        <begin position="437"/>
        <end position="457"/>
    </location>
</feature>
<dbReference type="PANTHER" id="PTHR11819">
    <property type="entry name" value="SOLUTE CARRIER FAMILY 5"/>
    <property type="match status" value="1"/>
</dbReference>
<reference evidence="8 9" key="1">
    <citation type="submission" date="2020-08" db="EMBL/GenBank/DDBJ databases">
        <title>Genomic Encyclopedia of Type Strains, Phase IV (KMG-IV): sequencing the most valuable type-strain genomes for metagenomic binning, comparative biology and taxonomic classification.</title>
        <authorList>
            <person name="Goeker M."/>
        </authorList>
    </citation>
    <scope>NUCLEOTIDE SEQUENCE [LARGE SCALE GENOMIC DNA]</scope>
    <source>
        <strain evidence="8 9">YC6886</strain>
    </source>
</reference>
<evidence type="ECO:0000256" key="3">
    <source>
        <dbReference type="ARBA" id="ARBA00022692"/>
    </source>
</evidence>
<keyword evidence="4 7" id="KW-1133">Transmembrane helix</keyword>
<feature type="transmembrane region" description="Helical" evidence="7">
    <location>
        <begin position="469"/>
        <end position="487"/>
    </location>
</feature>
<feature type="transmembrane region" description="Helical" evidence="7">
    <location>
        <begin position="301"/>
        <end position="325"/>
    </location>
</feature>
<accession>A0A840VCI0</accession>
<feature type="transmembrane region" description="Helical" evidence="7">
    <location>
        <begin position="45"/>
        <end position="66"/>
    </location>
</feature>
<dbReference type="AlphaFoldDB" id="A0A840VCI0"/>
<dbReference type="GO" id="GO:0005886">
    <property type="term" value="C:plasma membrane"/>
    <property type="evidence" value="ECO:0007669"/>
    <property type="project" value="TreeGrafter"/>
</dbReference>
<proteinExistence type="inferred from homology"/>
<evidence type="ECO:0000256" key="4">
    <source>
        <dbReference type="ARBA" id="ARBA00022989"/>
    </source>
</evidence>
<feature type="transmembrane region" description="Helical" evidence="7">
    <location>
        <begin position="629"/>
        <end position="649"/>
    </location>
</feature>
<evidence type="ECO:0000256" key="1">
    <source>
        <dbReference type="ARBA" id="ARBA00004141"/>
    </source>
</evidence>
<evidence type="ECO:0000313" key="8">
    <source>
        <dbReference type="EMBL" id="MBB5351509.1"/>
    </source>
</evidence>
<keyword evidence="5 7" id="KW-0472">Membrane</keyword>
<feature type="transmembrane region" description="Helical" evidence="7">
    <location>
        <begin position="601"/>
        <end position="623"/>
    </location>
</feature>
<dbReference type="Proteomes" id="UP000557717">
    <property type="component" value="Unassembled WGS sequence"/>
</dbReference>
<dbReference type="PROSITE" id="PS50283">
    <property type="entry name" value="NA_SOLUT_SYMP_3"/>
    <property type="match status" value="1"/>
</dbReference>
<feature type="transmembrane region" description="Helical" evidence="7">
    <location>
        <begin position="78"/>
        <end position="99"/>
    </location>
</feature>
<dbReference type="PANTHER" id="PTHR11819:SF77">
    <property type="entry name" value="SODIUM_GLUCOSE COTRANSPORT PROTEIN"/>
    <property type="match status" value="1"/>
</dbReference>
<keyword evidence="3 7" id="KW-0812">Transmembrane</keyword>
<evidence type="ECO:0000313" key="9">
    <source>
        <dbReference type="Proteomes" id="UP000557717"/>
    </source>
</evidence>
<organism evidence="8 9">
    <name type="scientific">Haloferula luteola</name>
    <dbReference type="NCBI Taxonomy" id="595692"/>
    <lineage>
        <taxon>Bacteria</taxon>
        <taxon>Pseudomonadati</taxon>
        <taxon>Verrucomicrobiota</taxon>
        <taxon>Verrucomicrobiia</taxon>
        <taxon>Verrucomicrobiales</taxon>
        <taxon>Verrucomicrobiaceae</taxon>
        <taxon>Haloferula</taxon>
    </lineage>
</organism>